<keyword evidence="4" id="KW-1185">Reference proteome</keyword>
<dbReference type="EMBL" id="JAZDUA010000756">
    <property type="protein sequence ID" value="KAK7789442.1"/>
    <property type="molecule type" value="Genomic_DNA"/>
</dbReference>
<name>A0AAN9YZ87_9ORTH</name>
<organism evidence="3 4">
    <name type="scientific">Gryllus longicercus</name>
    <dbReference type="NCBI Taxonomy" id="2509291"/>
    <lineage>
        <taxon>Eukaryota</taxon>
        <taxon>Metazoa</taxon>
        <taxon>Ecdysozoa</taxon>
        <taxon>Arthropoda</taxon>
        <taxon>Hexapoda</taxon>
        <taxon>Insecta</taxon>
        <taxon>Pterygota</taxon>
        <taxon>Neoptera</taxon>
        <taxon>Polyneoptera</taxon>
        <taxon>Orthoptera</taxon>
        <taxon>Ensifera</taxon>
        <taxon>Gryllidea</taxon>
        <taxon>Grylloidea</taxon>
        <taxon>Gryllidae</taxon>
        <taxon>Gryllinae</taxon>
        <taxon>Gryllus</taxon>
    </lineage>
</organism>
<dbReference type="AlphaFoldDB" id="A0AAN9YZ87"/>
<reference evidence="3 4" key="1">
    <citation type="submission" date="2024-03" db="EMBL/GenBank/DDBJ databases">
        <title>The genome assembly and annotation of the cricket Gryllus longicercus Weissman &amp; Gray.</title>
        <authorList>
            <person name="Szrajer S."/>
            <person name="Gray D."/>
            <person name="Ylla G."/>
        </authorList>
    </citation>
    <scope>NUCLEOTIDE SEQUENCE [LARGE SCALE GENOMIC DNA]</scope>
    <source>
        <strain evidence="3">DAG 2021-001</strain>
        <tissue evidence="3">Whole body minus gut</tissue>
    </source>
</reference>
<evidence type="ECO:0000256" key="2">
    <source>
        <dbReference type="SAM" id="SignalP"/>
    </source>
</evidence>
<accession>A0AAN9YZ87</accession>
<evidence type="ECO:0008006" key="5">
    <source>
        <dbReference type="Google" id="ProtNLM"/>
    </source>
</evidence>
<feature type="region of interest" description="Disordered" evidence="1">
    <location>
        <begin position="68"/>
        <end position="96"/>
    </location>
</feature>
<feature type="signal peptide" evidence="2">
    <location>
        <begin position="1"/>
        <end position="23"/>
    </location>
</feature>
<feature type="chain" id="PRO_5042962858" description="Accessory gland protein" evidence="2">
    <location>
        <begin position="24"/>
        <end position="96"/>
    </location>
</feature>
<evidence type="ECO:0000256" key="1">
    <source>
        <dbReference type="SAM" id="MobiDB-lite"/>
    </source>
</evidence>
<proteinExistence type="predicted"/>
<protein>
    <recommendedName>
        <fullName evidence="5">Accessory gland protein</fullName>
    </recommendedName>
</protein>
<evidence type="ECO:0000313" key="3">
    <source>
        <dbReference type="EMBL" id="KAK7789442.1"/>
    </source>
</evidence>
<dbReference type="Proteomes" id="UP001378592">
    <property type="component" value="Unassembled WGS sequence"/>
</dbReference>
<sequence length="96" mass="10238">MSRHISFLCVWTIALAVAPTAKVSPVSQANTKAEMQSNFTNAPWTDVGPEFEAANEVQGALDAKIDSQIDDDLESASDLQGKENNKSETISRGGGQ</sequence>
<keyword evidence="2" id="KW-0732">Signal</keyword>
<evidence type="ECO:0000313" key="4">
    <source>
        <dbReference type="Proteomes" id="UP001378592"/>
    </source>
</evidence>
<comment type="caution">
    <text evidence="3">The sequence shown here is derived from an EMBL/GenBank/DDBJ whole genome shotgun (WGS) entry which is preliminary data.</text>
</comment>
<gene>
    <name evidence="3" type="ORF">R5R35_008611</name>
</gene>